<reference evidence="1" key="1">
    <citation type="submission" date="2023-08" db="EMBL/GenBank/DDBJ databases">
        <authorList>
            <person name="Alioto T."/>
            <person name="Alioto T."/>
            <person name="Gomez Garrido J."/>
        </authorList>
    </citation>
    <scope>NUCLEOTIDE SEQUENCE</scope>
</reference>
<dbReference type="AlphaFoldDB" id="A0AA36BGF4"/>
<accession>A0AA36BGF4</accession>
<dbReference type="Proteomes" id="UP001162480">
    <property type="component" value="Chromosome 15"/>
</dbReference>
<name>A0AA36BGF4_OCTVU</name>
<sequence length="297" mass="32016">MAEALLQKDTITLRELQQLNKDALVEKTEVGQKQQKAHYSASSKSCHYCKTPGHLIADSRKLKAKEAVEAGQSRDRAVLEAAFKCCDLSNVVGSVEVAVPSGFKCFSDTRVSSKIKLDPDVGISDAADADLVMASGVDSFSIDATSDSSSTPKSVTLFRDTSEEQTLLKYDAIPISMLTSLGKEVLIKGVTTGYDSIPLYQIHFDCKYVVGPVTVGLGTTFLIDGVDLLLGNDIAGDKVYAVPIVQSKPETDQETAKLETLYPGIFPECAVTWSQTTDMNSEASVKDLTLVQLMMIA</sequence>
<protein>
    <submittedName>
        <fullName evidence="1">Uncharacterized protein</fullName>
    </submittedName>
</protein>
<keyword evidence="2" id="KW-1185">Reference proteome</keyword>
<proteinExistence type="predicted"/>
<organism evidence="1 2">
    <name type="scientific">Octopus vulgaris</name>
    <name type="common">Common octopus</name>
    <dbReference type="NCBI Taxonomy" id="6645"/>
    <lineage>
        <taxon>Eukaryota</taxon>
        <taxon>Metazoa</taxon>
        <taxon>Spiralia</taxon>
        <taxon>Lophotrochozoa</taxon>
        <taxon>Mollusca</taxon>
        <taxon>Cephalopoda</taxon>
        <taxon>Coleoidea</taxon>
        <taxon>Octopodiformes</taxon>
        <taxon>Octopoda</taxon>
        <taxon>Incirrata</taxon>
        <taxon>Octopodidae</taxon>
        <taxon>Octopus</taxon>
    </lineage>
</organism>
<gene>
    <name evidence="1" type="ORF">OCTVUL_1B004162</name>
</gene>
<dbReference type="EMBL" id="OX597828">
    <property type="protein sequence ID" value="CAI9733981.1"/>
    <property type="molecule type" value="Genomic_DNA"/>
</dbReference>
<evidence type="ECO:0000313" key="2">
    <source>
        <dbReference type="Proteomes" id="UP001162480"/>
    </source>
</evidence>
<evidence type="ECO:0000313" key="1">
    <source>
        <dbReference type="EMBL" id="CAI9733981.1"/>
    </source>
</evidence>